<gene>
    <name evidence="9" type="ORF">HAX54_016526</name>
</gene>
<evidence type="ECO:0000256" key="1">
    <source>
        <dbReference type="ARBA" id="ARBA00004613"/>
    </source>
</evidence>
<evidence type="ECO:0000313" key="9">
    <source>
        <dbReference type="EMBL" id="MCD7452421.1"/>
    </source>
</evidence>
<dbReference type="PANTHER" id="PTHR33109">
    <property type="entry name" value="EPIDERMAL PATTERNING FACTOR-LIKE PROTEIN 4"/>
    <property type="match status" value="1"/>
</dbReference>
<sequence>MGWTQNFTCRHTLHCLTISLIFLTISSLSQLTFQAQGRKLLDTHGHGHGHGQIESDQKRAMLRSQIGSRPPRCEKRCGSCGHCEAIQVPTNPQITNGNKNHTIINNNNNSNKVSSSIAYARDSDNSNYKPMSWKCKCGNLIFNP</sequence>
<organism evidence="9 10">
    <name type="scientific">Datura stramonium</name>
    <name type="common">Jimsonweed</name>
    <name type="synonym">Common thornapple</name>
    <dbReference type="NCBI Taxonomy" id="4076"/>
    <lineage>
        <taxon>Eukaryota</taxon>
        <taxon>Viridiplantae</taxon>
        <taxon>Streptophyta</taxon>
        <taxon>Embryophyta</taxon>
        <taxon>Tracheophyta</taxon>
        <taxon>Spermatophyta</taxon>
        <taxon>Magnoliopsida</taxon>
        <taxon>eudicotyledons</taxon>
        <taxon>Gunneridae</taxon>
        <taxon>Pentapetalae</taxon>
        <taxon>asterids</taxon>
        <taxon>lamiids</taxon>
        <taxon>Solanales</taxon>
        <taxon>Solanaceae</taxon>
        <taxon>Solanoideae</taxon>
        <taxon>Datureae</taxon>
        <taxon>Datura</taxon>
    </lineage>
</organism>
<evidence type="ECO:0000256" key="8">
    <source>
        <dbReference type="SAM" id="Phobius"/>
    </source>
</evidence>
<dbReference type="PANTHER" id="PTHR33109:SF7">
    <property type="entry name" value="EPIDERMAL PATTERNING FACTOR-LIKE PROTEIN 2"/>
    <property type="match status" value="1"/>
</dbReference>
<keyword evidence="8" id="KW-0812">Transmembrane</keyword>
<keyword evidence="8" id="KW-0472">Membrane</keyword>
<keyword evidence="8" id="KW-1133">Transmembrane helix</keyword>
<comment type="similarity">
    <text evidence="2 7">Belongs to the plant cysteine rich small secretory peptide family. Epidermal patterning factor subfamily.</text>
</comment>
<evidence type="ECO:0000256" key="5">
    <source>
        <dbReference type="ARBA" id="ARBA00022729"/>
    </source>
</evidence>
<evidence type="ECO:0000313" key="10">
    <source>
        <dbReference type="Proteomes" id="UP000823775"/>
    </source>
</evidence>
<feature type="transmembrane region" description="Helical" evidence="8">
    <location>
        <begin position="12"/>
        <end position="33"/>
    </location>
</feature>
<keyword evidence="10" id="KW-1185">Reference proteome</keyword>
<keyword evidence="5" id="KW-0732">Signal</keyword>
<dbReference type="EMBL" id="JACEIK010000207">
    <property type="protein sequence ID" value="MCD7452421.1"/>
    <property type="molecule type" value="Genomic_DNA"/>
</dbReference>
<evidence type="ECO:0000256" key="2">
    <source>
        <dbReference type="ARBA" id="ARBA00008127"/>
    </source>
</evidence>
<reference evidence="9 10" key="1">
    <citation type="journal article" date="2021" name="BMC Genomics">
        <title>Datura genome reveals duplications of psychoactive alkaloid biosynthetic genes and high mutation rate following tissue culture.</title>
        <authorList>
            <person name="Rajewski A."/>
            <person name="Carter-House D."/>
            <person name="Stajich J."/>
            <person name="Litt A."/>
        </authorList>
    </citation>
    <scope>NUCLEOTIDE SEQUENCE [LARGE SCALE GENOMIC DNA]</scope>
    <source>
        <strain evidence="9">AR-01</strain>
    </source>
</reference>
<name>A0ABS8S073_DATST</name>
<evidence type="ECO:0000256" key="7">
    <source>
        <dbReference type="RuleBase" id="RU367102"/>
    </source>
</evidence>
<comment type="subcellular location">
    <subcellularLocation>
        <location evidence="1 7">Secreted</location>
    </subcellularLocation>
</comment>
<evidence type="ECO:0000256" key="4">
    <source>
        <dbReference type="ARBA" id="ARBA00022525"/>
    </source>
</evidence>
<dbReference type="Proteomes" id="UP000823775">
    <property type="component" value="Unassembled WGS sequence"/>
</dbReference>
<evidence type="ECO:0000256" key="6">
    <source>
        <dbReference type="ARBA" id="ARBA00023157"/>
    </source>
</evidence>
<proteinExistence type="inferred from homology"/>
<keyword evidence="4 7" id="KW-0964">Secreted</keyword>
<keyword evidence="3 7" id="KW-0217">Developmental protein</keyword>
<comment type="function">
    <text evidence="7">Controls stomatal patterning.</text>
</comment>
<comment type="caution">
    <text evidence="9">The sequence shown here is derived from an EMBL/GenBank/DDBJ whole genome shotgun (WGS) entry which is preliminary data.</text>
</comment>
<keyword evidence="6" id="KW-1015">Disulfide bond</keyword>
<protein>
    <recommendedName>
        <fullName evidence="7">Epidermal patterning factor-like protein</fullName>
    </recommendedName>
</protein>
<dbReference type="InterPro" id="IPR039455">
    <property type="entry name" value="EPFL"/>
</dbReference>
<accession>A0ABS8S073</accession>
<evidence type="ECO:0000256" key="3">
    <source>
        <dbReference type="ARBA" id="ARBA00022473"/>
    </source>
</evidence>
<dbReference type="Pfam" id="PF17181">
    <property type="entry name" value="EPF"/>
    <property type="match status" value="1"/>
</dbReference>